<protein>
    <submittedName>
        <fullName evidence="2">Uncharacterized protein</fullName>
    </submittedName>
</protein>
<proteinExistence type="predicted"/>
<dbReference type="AlphaFoldDB" id="A0A835IG08"/>
<feature type="coiled-coil region" evidence="1">
    <location>
        <begin position="126"/>
        <end position="181"/>
    </location>
</feature>
<sequence length="280" mass="33123">MCKTKLSDLSTELIEEKKQNVELKDSHGKLKFQLQKYKTIRNELKERVARLKEDLKMQRDRSSEAKKKESLALEDKLGKFERDKIATEIQLNEYKTISGELIEKEKKKESLALEDKLGKIESEEDSKSATERINVLTNNLEKYKVKCSELLIVCEEKKKENSMLEEKLSKLKLYNNNAESRVKQYMRICDEFRIKTALAEEQFEVNVVYERERTAAERIKILSDELDKTNKDTAQKLIKLDNENQDLKCAKRKAEEELEVRKKRFKVFEIQVKKYLEEQS</sequence>
<evidence type="ECO:0000256" key="1">
    <source>
        <dbReference type="SAM" id="Coils"/>
    </source>
</evidence>
<accession>A0A835IG08</accession>
<reference evidence="2 3" key="1">
    <citation type="submission" date="2020-10" db="EMBL/GenBank/DDBJ databases">
        <title>The Coptis chinensis genome and diversification of protoberbering-type alkaloids.</title>
        <authorList>
            <person name="Wang B."/>
            <person name="Shu S."/>
            <person name="Song C."/>
            <person name="Liu Y."/>
        </authorList>
    </citation>
    <scope>NUCLEOTIDE SEQUENCE [LARGE SCALE GENOMIC DNA]</scope>
    <source>
        <strain evidence="2">HL-2020</strain>
        <tissue evidence="2">Leaf</tissue>
    </source>
</reference>
<feature type="coiled-coil region" evidence="1">
    <location>
        <begin position="230"/>
        <end position="264"/>
    </location>
</feature>
<name>A0A835IG08_9MAGN</name>
<evidence type="ECO:0000313" key="2">
    <source>
        <dbReference type="EMBL" id="KAF9615747.1"/>
    </source>
</evidence>
<comment type="caution">
    <text evidence="2">The sequence shown here is derived from an EMBL/GenBank/DDBJ whole genome shotgun (WGS) entry which is preliminary data.</text>
</comment>
<feature type="coiled-coil region" evidence="1">
    <location>
        <begin position="6"/>
        <end position="68"/>
    </location>
</feature>
<evidence type="ECO:0000313" key="3">
    <source>
        <dbReference type="Proteomes" id="UP000631114"/>
    </source>
</evidence>
<dbReference type="Proteomes" id="UP000631114">
    <property type="component" value="Unassembled WGS sequence"/>
</dbReference>
<keyword evidence="1" id="KW-0175">Coiled coil</keyword>
<dbReference type="EMBL" id="JADFTS010000003">
    <property type="protein sequence ID" value="KAF9615747.1"/>
    <property type="molecule type" value="Genomic_DNA"/>
</dbReference>
<keyword evidence="3" id="KW-1185">Reference proteome</keyword>
<organism evidence="2 3">
    <name type="scientific">Coptis chinensis</name>
    <dbReference type="NCBI Taxonomy" id="261450"/>
    <lineage>
        <taxon>Eukaryota</taxon>
        <taxon>Viridiplantae</taxon>
        <taxon>Streptophyta</taxon>
        <taxon>Embryophyta</taxon>
        <taxon>Tracheophyta</taxon>
        <taxon>Spermatophyta</taxon>
        <taxon>Magnoliopsida</taxon>
        <taxon>Ranunculales</taxon>
        <taxon>Ranunculaceae</taxon>
        <taxon>Coptidoideae</taxon>
        <taxon>Coptis</taxon>
    </lineage>
</organism>
<gene>
    <name evidence="2" type="ORF">IFM89_026204</name>
</gene>